<feature type="compositionally biased region" description="Polar residues" evidence="4">
    <location>
        <begin position="7"/>
        <end position="31"/>
    </location>
</feature>
<dbReference type="PANTHER" id="PTHR43464:SF19">
    <property type="entry name" value="UBIQUINONE BIOSYNTHESIS O-METHYLTRANSFERASE, MITOCHONDRIAL"/>
    <property type="match status" value="1"/>
</dbReference>
<keyword evidence="7" id="KW-1185">Reference proteome</keyword>
<evidence type="ECO:0000256" key="1">
    <source>
        <dbReference type="ARBA" id="ARBA00022603"/>
    </source>
</evidence>
<dbReference type="Proteomes" id="UP000830401">
    <property type="component" value="Chromosome"/>
</dbReference>
<accession>A0ABY4G655</accession>
<evidence type="ECO:0000259" key="5">
    <source>
        <dbReference type="Pfam" id="PF13649"/>
    </source>
</evidence>
<dbReference type="InterPro" id="IPR041698">
    <property type="entry name" value="Methyltransf_25"/>
</dbReference>
<keyword evidence="2" id="KW-0808">Transferase</keyword>
<dbReference type="InterPro" id="IPR029063">
    <property type="entry name" value="SAM-dependent_MTases_sf"/>
</dbReference>
<proteinExistence type="predicted"/>
<protein>
    <submittedName>
        <fullName evidence="6">Class I SAM-dependent methyltransferase</fullName>
    </submittedName>
</protein>
<evidence type="ECO:0000313" key="7">
    <source>
        <dbReference type="Proteomes" id="UP000830401"/>
    </source>
</evidence>
<dbReference type="Pfam" id="PF13649">
    <property type="entry name" value="Methyltransf_25"/>
    <property type="match status" value="1"/>
</dbReference>
<evidence type="ECO:0000256" key="4">
    <source>
        <dbReference type="SAM" id="MobiDB-lite"/>
    </source>
</evidence>
<dbReference type="Gene3D" id="3.40.50.150">
    <property type="entry name" value="Vaccinia Virus protein VP39"/>
    <property type="match status" value="1"/>
</dbReference>
<feature type="domain" description="Methyltransferase" evidence="5">
    <location>
        <begin position="87"/>
        <end position="173"/>
    </location>
</feature>
<dbReference type="PANTHER" id="PTHR43464">
    <property type="entry name" value="METHYLTRANSFERASE"/>
    <property type="match status" value="1"/>
</dbReference>
<evidence type="ECO:0000313" key="6">
    <source>
        <dbReference type="EMBL" id="UOQ66368.1"/>
    </source>
</evidence>
<gene>
    <name evidence="6" type="ORF">MUN86_00055</name>
</gene>
<evidence type="ECO:0000256" key="3">
    <source>
        <dbReference type="ARBA" id="ARBA00022691"/>
    </source>
</evidence>
<organism evidence="6 7">
    <name type="scientific">Hymenobacter volaticus</name>
    <dbReference type="NCBI Taxonomy" id="2932254"/>
    <lineage>
        <taxon>Bacteria</taxon>
        <taxon>Pseudomonadati</taxon>
        <taxon>Bacteroidota</taxon>
        <taxon>Cytophagia</taxon>
        <taxon>Cytophagales</taxon>
        <taxon>Hymenobacteraceae</taxon>
        <taxon>Hymenobacter</taxon>
    </lineage>
</organism>
<reference evidence="6" key="1">
    <citation type="submission" date="2022-04" db="EMBL/GenBank/DDBJ databases">
        <title>Hymenobacter sp. isolated from the air.</title>
        <authorList>
            <person name="Won M."/>
            <person name="Lee C.-M."/>
            <person name="Woen H.-Y."/>
            <person name="Kwon S.-W."/>
        </authorList>
    </citation>
    <scope>NUCLEOTIDE SEQUENCE</scope>
    <source>
        <strain evidence="6">5420S-77</strain>
    </source>
</reference>
<dbReference type="CDD" id="cd02440">
    <property type="entry name" value="AdoMet_MTases"/>
    <property type="match status" value="1"/>
</dbReference>
<dbReference type="SUPFAM" id="SSF53335">
    <property type="entry name" value="S-adenosyl-L-methionine-dependent methyltransferases"/>
    <property type="match status" value="1"/>
</dbReference>
<evidence type="ECO:0000256" key="2">
    <source>
        <dbReference type="ARBA" id="ARBA00022679"/>
    </source>
</evidence>
<keyword evidence="1 6" id="KW-0489">Methyltransferase</keyword>
<feature type="region of interest" description="Disordered" evidence="4">
    <location>
        <begin position="1"/>
        <end position="31"/>
    </location>
</feature>
<dbReference type="GO" id="GO:0008168">
    <property type="term" value="F:methyltransferase activity"/>
    <property type="evidence" value="ECO:0007669"/>
    <property type="project" value="UniProtKB-KW"/>
</dbReference>
<dbReference type="EMBL" id="CP095061">
    <property type="protein sequence ID" value="UOQ66368.1"/>
    <property type="molecule type" value="Genomic_DNA"/>
</dbReference>
<name>A0ABY4G655_9BACT</name>
<sequence>MKIPSVGINQTGALGTDNPNQESAFLPPTTNYPALLPDATPAQQQEYERGRWNHFLLDATWRRTRFNAQPNALLMEAICGRPTGKALDVNMGEGRNAIYLAQHGWQVTGVDYAEQALAFARQRAQQAGVFLTTIEQDVAAYSWGTNEWDLVVLCYADEETHVAQAHAALKPGGLLVFENFHTDVNRARGIKPGQEIGFATDELKNCYAAAGFQVLRYEEPLGVADFSLETQRLVKLVAQKR</sequence>
<dbReference type="RefSeq" id="WP_245120416.1">
    <property type="nucleotide sequence ID" value="NZ_CP095061.1"/>
</dbReference>
<keyword evidence="3" id="KW-0949">S-adenosyl-L-methionine</keyword>
<dbReference type="GO" id="GO:0032259">
    <property type="term" value="P:methylation"/>
    <property type="evidence" value="ECO:0007669"/>
    <property type="project" value="UniProtKB-KW"/>
</dbReference>